<evidence type="ECO:0000313" key="6">
    <source>
        <dbReference type="Proteomes" id="UP001152523"/>
    </source>
</evidence>
<dbReference type="EMBL" id="CAMAPF010000949">
    <property type="protein sequence ID" value="CAH9128299.1"/>
    <property type="molecule type" value="Genomic_DNA"/>
</dbReference>
<dbReference type="PANTHER" id="PTHR10775">
    <property type="entry name" value="OS08G0208400 PROTEIN"/>
    <property type="match status" value="1"/>
</dbReference>
<evidence type="ECO:0000313" key="5">
    <source>
        <dbReference type="EMBL" id="CAH9128299.1"/>
    </source>
</evidence>
<sequence>MSSTCPSKEWMDADTLSEKYLLGVASFLQFTKQKLGGDDWYCCPCKKCLNKKKNNLNVISEHLVSEGIDLSYRTWFNHGEPLRRSRPNVRTPISSSPSSNHNKGSSPRISDLFWETLGRVEPNDIDACLNDPIQENDTILPDGLLDSPVDANYERKLEDAMKPLYPSCEGQHTKLSATIELLSMKARYNCPEALFTQLFQFIKNILPKENNLPESLYCAKEMVKPFRMSYDIIDACPNDCILYWRENADKESCPKCNENRWKSVESTKAIGKRLPQKKLRYFPIKERLKRLYNVPWIAENMIWHDNSIVSDTSMGHPKDSTFWVNMNKEWPEFASEKRNVRLGLATDGFNPFGMSNSYSCWPVMVVLYNLPPSLCMTKEFTLLTMLILGPHGPGHNIDVYLQPLIAELSDLWSGCVIYDSYTKTNFTMKAMLMWCIHDFPAYAHLSGCRTAGRYGCPVCGEGTDATWLKHGKKFAYLGHRRFLPESHPFRSQKTQFNGNEEHRKAPKRLTGSDILRKMETIHTEFGKVTGQKRKRATKVNSECSKRSIFFNLPYWKVLPLRHNVDVMHVEKNIAENFFATTMDTKGKSKDHLQARKDLKAMNIKRKLWPTEENEKKTYPKASFSLSLLEKELICKTLSKLKVPIGYSGNWKHKVCLQDFQLKGLKSHDYHILIQGLLPVFLMYGFKKEKPLQAAIRQLGNFFKVLCSKVINRAELSHMQKCIVETLCVFETYFPPSFFVSMTHVVIHLAEEAQLCGPVRYRWMYQFERMMRTYKRYGRNKTFLEGSIAEQYILEEAMRHCMEYIPNDKGKSYNRVGRTYIENEDECPYPFNANGKAYRLSGLQYEQARKWVLKQSPVNAEWEEKYHAYLQDHKFTARRVKGTQQKLKTLNYIPWLRKQLEKEEMTHFKRLVNGPDFDALAYKAYAVNGYIFYTADAELNSSTQNSGVSMNAVTSFRSSAKDKNLVEEEVTYYGIVKQILELNYYDFRQSVFYCDWVRIEDKVNGCVVDPETNLIFVNFGRFRRNSSDDDEPFIHASEATQVFYCKDETRDDWHLVLESPKRLSHDVDAYQDPFTFEETTFNSSLSTSMLAGNLEHDKD</sequence>
<protein>
    <recommendedName>
        <fullName evidence="7">Transposase</fullName>
    </recommendedName>
</protein>
<organism evidence="5 6">
    <name type="scientific">Cuscuta epithymum</name>
    <dbReference type="NCBI Taxonomy" id="186058"/>
    <lineage>
        <taxon>Eukaryota</taxon>
        <taxon>Viridiplantae</taxon>
        <taxon>Streptophyta</taxon>
        <taxon>Embryophyta</taxon>
        <taxon>Tracheophyta</taxon>
        <taxon>Spermatophyta</taxon>
        <taxon>Magnoliopsida</taxon>
        <taxon>eudicotyledons</taxon>
        <taxon>Gunneridae</taxon>
        <taxon>Pentapetalae</taxon>
        <taxon>asterids</taxon>
        <taxon>lamiids</taxon>
        <taxon>Solanales</taxon>
        <taxon>Convolvulaceae</taxon>
        <taxon>Cuscuteae</taxon>
        <taxon>Cuscuta</taxon>
        <taxon>Cuscuta subgen. Cuscuta</taxon>
    </lineage>
</organism>
<reference evidence="5" key="1">
    <citation type="submission" date="2022-07" db="EMBL/GenBank/DDBJ databases">
        <authorList>
            <person name="Macas J."/>
            <person name="Novak P."/>
            <person name="Neumann P."/>
        </authorList>
    </citation>
    <scope>NUCLEOTIDE SEQUENCE</scope>
</reference>
<dbReference type="InterPro" id="IPR004242">
    <property type="entry name" value="Transposase_21"/>
</dbReference>
<feature type="compositionally biased region" description="Low complexity" evidence="1">
    <location>
        <begin position="94"/>
        <end position="107"/>
    </location>
</feature>
<dbReference type="Pfam" id="PF13960">
    <property type="entry name" value="DUF4218"/>
    <property type="match status" value="1"/>
</dbReference>
<evidence type="ECO:0000259" key="3">
    <source>
        <dbReference type="Pfam" id="PF13960"/>
    </source>
</evidence>
<feature type="region of interest" description="Disordered" evidence="1">
    <location>
        <begin position="83"/>
        <end position="107"/>
    </location>
</feature>
<evidence type="ECO:0000256" key="1">
    <source>
        <dbReference type="SAM" id="MobiDB-lite"/>
    </source>
</evidence>
<feature type="domain" description="DUF4216" evidence="2">
    <location>
        <begin position="980"/>
        <end position="1055"/>
    </location>
</feature>
<feature type="domain" description="Transposase-associated" evidence="4">
    <location>
        <begin position="8"/>
        <end position="80"/>
    </location>
</feature>
<proteinExistence type="predicted"/>
<keyword evidence="6" id="KW-1185">Reference proteome</keyword>
<evidence type="ECO:0000259" key="2">
    <source>
        <dbReference type="Pfam" id="PF13952"/>
    </source>
</evidence>
<dbReference type="InterPro" id="IPR025312">
    <property type="entry name" value="DUF4216"/>
</dbReference>
<dbReference type="PANTHER" id="PTHR10775:SF192">
    <property type="match status" value="1"/>
</dbReference>
<comment type="caution">
    <text evidence="5">The sequence shown here is derived from an EMBL/GenBank/DDBJ whole genome shotgun (WGS) entry which is preliminary data.</text>
</comment>
<dbReference type="Pfam" id="PF13963">
    <property type="entry name" value="Transpos_assoc"/>
    <property type="match status" value="1"/>
</dbReference>
<dbReference type="Pfam" id="PF02992">
    <property type="entry name" value="Transposase_21"/>
    <property type="match status" value="1"/>
</dbReference>
<name>A0AAV0EYL7_9ASTE</name>
<dbReference type="Proteomes" id="UP001152523">
    <property type="component" value="Unassembled WGS sequence"/>
</dbReference>
<dbReference type="Pfam" id="PF13952">
    <property type="entry name" value="DUF4216"/>
    <property type="match status" value="1"/>
</dbReference>
<dbReference type="InterPro" id="IPR025452">
    <property type="entry name" value="DUF4218"/>
</dbReference>
<evidence type="ECO:0000259" key="4">
    <source>
        <dbReference type="Pfam" id="PF13963"/>
    </source>
</evidence>
<dbReference type="InterPro" id="IPR029480">
    <property type="entry name" value="Transpos_assoc"/>
</dbReference>
<gene>
    <name evidence="5" type="ORF">CEPIT_LOCUS28976</name>
</gene>
<accession>A0AAV0EYL7</accession>
<feature type="domain" description="DUF4218" evidence="3">
    <location>
        <begin position="705"/>
        <end position="817"/>
    </location>
</feature>
<evidence type="ECO:0008006" key="7">
    <source>
        <dbReference type="Google" id="ProtNLM"/>
    </source>
</evidence>
<dbReference type="AlphaFoldDB" id="A0AAV0EYL7"/>